<dbReference type="InterPro" id="IPR050639">
    <property type="entry name" value="SSR_resolvase"/>
</dbReference>
<protein>
    <submittedName>
        <fullName evidence="7">Site-specific DNA recombinase</fullName>
    </submittedName>
</protein>
<proteinExistence type="predicted"/>
<evidence type="ECO:0000256" key="3">
    <source>
        <dbReference type="ARBA" id="ARBA00023172"/>
    </source>
</evidence>
<dbReference type="InterPro" id="IPR038109">
    <property type="entry name" value="DNA_bind_recomb_sf"/>
</dbReference>
<dbReference type="InterPro" id="IPR036162">
    <property type="entry name" value="Resolvase-like_N_sf"/>
</dbReference>
<dbReference type="Pfam" id="PF13408">
    <property type="entry name" value="Zn_ribbon_recom"/>
    <property type="match status" value="1"/>
</dbReference>
<dbReference type="PANTHER" id="PTHR30461">
    <property type="entry name" value="DNA-INVERTASE FROM LAMBDOID PROPHAGE"/>
    <property type="match status" value="1"/>
</dbReference>
<feature type="active site" description="O-(5'-phospho-DNA)-serine intermediate" evidence="4">
    <location>
        <position position="19"/>
    </location>
</feature>
<dbReference type="PANTHER" id="PTHR30461:SF23">
    <property type="entry name" value="DNA RECOMBINASE-RELATED"/>
    <property type="match status" value="1"/>
</dbReference>
<evidence type="ECO:0000313" key="7">
    <source>
        <dbReference type="EMBL" id="MBP2019577.1"/>
    </source>
</evidence>
<dbReference type="Proteomes" id="UP001519289">
    <property type="component" value="Unassembled WGS sequence"/>
</dbReference>
<evidence type="ECO:0000256" key="1">
    <source>
        <dbReference type="ARBA" id="ARBA00022908"/>
    </source>
</evidence>
<dbReference type="InterPro" id="IPR006118">
    <property type="entry name" value="Recombinase_CS"/>
</dbReference>
<feature type="domain" description="Recombinase" evidence="6">
    <location>
        <begin position="175"/>
        <end position="311"/>
    </location>
</feature>
<keyword evidence="3" id="KW-0233">DNA recombination</keyword>
<comment type="caution">
    <text evidence="7">The sequence shown here is derived from an EMBL/GenBank/DDBJ whole genome shotgun (WGS) entry which is preliminary data.</text>
</comment>
<evidence type="ECO:0000259" key="5">
    <source>
        <dbReference type="PROSITE" id="PS51736"/>
    </source>
</evidence>
<dbReference type="PROSITE" id="PS00397">
    <property type="entry name" value="RECOMBINASES_1"/>
    <property type="match status" value="1"/>
</dbReference>
<sequence>MALTTTAVLVLVAIYIRVSTEDQARRGYSIPEQRAACLEMARRIAEQEEQRLGRPVQLQTVEFVDTVSGELLERPELDRLREFVRQQRPHAVVCLDPDRFSRATYAAIIVANEIENAGTALRFVQHDYQKTPEGRLFFTLRLAIAEYDKAKLLERSTRGKRGKIQAGGLPTGLNMFGYQYDRLTQEVRPHPVEARWVQQIFLWAAEGLGVQQIANRLNEAGVRTKRGGARWYRGTVAKILRNRGYIGELQVNRYDARGIGVQRQLPKTRRTRVLTQAERPREEWVTIRIPPLITRELWDEVQAVRRTNPRRLAQQRDGLLSGLMACGYCGGPVHYRPHKTLGHAICCANRYPYQRDLKRPEPPCRELPHQPVRPIEEYVWRQIELVLTDPEYLAQYIADRQRRRQQKVPSLATGLQRELSLLEDQLQAKLLEQGRILAVVASGAVDPQVAEAALKPYLEQIASLRERISDLKHRIALVADSEQQYQRTVEQATDLRTALGQEVDAVRRNLARLGHRGKQLLVRKLVERVVVFREQRVEVDFLA</sequence>
<dbReference type="SUPFAM" id="SSF53041">
    <property type="entry name" value="Resolvase-like"/>
    <property type="match status" value="1"/>
</dbReference>
<dbReference type="Pfam" id="PF07508">
    <property type="entry name" value="Recombinase"/>
    <property type="match status" value="1"/>
</dbReference>
<accession>A0ABS4JVJ5</accession>
<dbReference type="EMBL" id="JAGGLG010000031">
    <property type="protein sequence ID" value="MBP2019577.1"/>
    <property type="molecule type" value="Genomic_DNA"/>
</dbReference>
<dbReference type="Pfam" id="PF00239">
    <property type="entry name" value="Resolvase"/>
    <property type="match status" value="1"/>
</dbReference>
<keyword evidence="2" id="KW-0238">DNA-binding</keyword>
<keyword evidence="8" id="KW-1185">Reference proteome</keyword>
<organism evidence="7 8">
    <name type="scientific">Symbiobacterium terraclitae</name>
    <dbReference type="NCBI Taxonomy" id="557451"/>
    <lineage>
        <taxon>Bacteria</taxon>
        <taxon>Bacillati</taxon>
        <taxon>Bacillota</taxon>
        <taxon>Clostridia</taxon>
        <taxon>Eubacteriales</taxon>
        <taxon>Symbiobacteriaceae</taxon>
        <taxon>Symbiobacterium</taxon>
    </lineage>
</organism>
<evidence type="ECO:0000313" key="8">
    <source>
        <dbReference type="Proteomes" id="UP001519289"/>
    </source>
</evidence>
<dbReference type="PROSITE" id="PS51737">
    <property type="entry name" value="RECOMBINASE_DNA_BIND"/>
    <property type="match status" value="1"/>
</dbReference>
<evidence type="ECO:0000259" key="6">
    <source>
        <dbReference type="PROSITE" id="PS51737"/>
    </source>
</evidence>
<dbReference type="InterPro" id="IPR006119">
    <property type="entry name" value="Resolv_N"/>
</dbReference>
<keyword evidence="1" id="KW-0229">DNA integration</keyword>
<dbReference type="InterPro" id="IPR025827">
    <property type="entry name" value="Zn_ribbon_recom_dom"/>
</dbReference>
<evidence type="ECO:0000256" key="2">
    <source>
        <dbReference type="ARBA" id="ARBA00023125"/>
    </source>
</evidence>
<reference evidence="7 8" key="1">
    <citation type="submission" date="2021-03" db="EMBL/GenBank/DDBJ databases">
        <title>Genomic Encyclopedia of Type Strains, Phase IV (KMG-IV): sequencing the most valuable type-strain genomes for metagenomic binning, comparative biology and taxonomic classification.</title>
        <authorList>
            <person name="Goeker M."/>
        </authorList>
    </citation>
    <scope>NUCLEOTIDE SEQUENCE [LARGE SCALE GENOMIC DNA]</scope>
    <source>
        <strain evidence="7 8">DSM 27138</strain>
    </source>
</reference>
<dbReference type="SMART" id="SM00857">
    <property type="entry name" value="Resolvase"/>
    <property type="match status" value="1"/>
</dbReference>
<dbReference type="PROSITE" id="PS51736">
    <property type="entry name" value="RECOMBINASES_3"/>
    <property type="match status" value="1"/>
</dbReference>
<name>A0ABS4JVJ5_9FIRM</name>
<dbReference type="Gene3D" id="3.40.50.1390">
    <property type="entry name" value="Resolvase, N-terminal catalytic domain"/>
    <property type="match status" value="1"/>
</dbReference>
<evidence type="ECO:0000256" key="4">
    <source>
        <dbReference type="PROSITE-ProRule" id="PRU10137"/>
    </source>
</evidence>
<dbReference type="CDD" id="cd00338">
    <property type="entry name" value="Ser_Recombinase"/>
    <property type="match status" value="1"/>
</dbReference>
<feature type="domain" description="Resolvase/invertase-type recombinase catalytic" evidence="5">
    <location>
        <begin position="11"/>
        <end position="167"/>
    </location>
</feature>
<dbReference type="Gene3D" id="3.90.1750.20">
    <property type="entry name" value="Putative Large Serine Recombinase, Chain B, Domain 2"/>
    <property type="match status" value="1"/>
</dbReference>
<dbReference type="RefSeq" id="WP_209467684.1">
    <property type="nucleotide sequence ID" value="NZ_JAGGLG010000031.1"/>
</dbReference>
<dbReference type="InterPro" id="IPR011109">
    <property type="entry name" value="DNA_bind_recombinase_dom"/>
</dbReference>
<gene>
    <name evidence="7" type="ORF">J2Z79_003019</name>
</gene>